<accession>A0ABS7QID1</accession>
<dbReference type="EMBL" id="JAINZZ010000094">
    <property type="protein sequence ID" value="MBY8882910.1"/>
    <property type="molecule type" value="Genomic_DNA"/>
</dbReference>
<evidence type="ECO:0000313" key="1">
    <source>
        <dbReference type="EMBL" id="MBY8882910.1"/>
    </source>
</evidence>
<gene>
    <name evidence="1" type="ORF">K7862_35550</name>
</gene>
<dbReference type="RefSeq" id="WP_222969618.1">
    <property type="nucleotide sequence ID" value="NZ_JAINZZ010000094.1"/>
</dbReference>
<organism evidence="1 2">
    <name type="scientific">Actinacidiphila acidipaludis</name>
    <dbReference type="NCBI Taxonomy" id="2873382"/>
    <lineage>
        <taxon>Bacteria</taxon>
        <taxon>Bacillati</taxon>
        <taxon>Actinomycetota</taxon>
        <taxon>Actinomycetes</taxon>
        <taxon>Kitasatosporales</taxon>
        <taxon>Streptomycetaceae</taxon>
        <taxon>Actinacidiphila</taxon>
    </lineage>
</organism>
<proteinExistence type="predicted"/>
<reference evidence="1 2" key="1">
    <citation type="submission" date="2021-08" db="EMBL/GenBank/DDBJ databases">
        <title>WGS of actinomycetes from Thailand.</title>
        <authorList>
            <person name="Thawai C."/>
        </authorList>
    </citation>
    <scope>NUCLEOTIDE SEQUENCE [LARGE SCALE GENOMIC DNA]</scope>
    <source>
        <strain evidence="1 2">PLK6-54</strain>
    </source>
</reference>
<keyword evidence="2" id="KW-1185">Reference proteome</keyword>
<evidence type="ECO:0000313" key="2">
    <source>
        <dbReference type="Proteomes" id="UP000778578"/>
    </source>
</evidence>
<protein>
    <submittedName>
        <fullName evidence="1">Uncharacterized protein</fullName>
    </submittedName>
</protein>
<sequence length="100" mass="10910">MAASVHITRRGPVADGGIVYGWGIDDRATGHVVLRADTEVVRPCTPSGVPIGTMLARRGEANVEHPDPALHRDFVVVIAALFRAWERTGRPPEAVTRTFW</sequence>
<name>A0ABS7QID1_9ACTN</name>
<comment type="caution">
    <text evidence="1">The sequence shown here is derived from an EMBL/GenBank/DDBJ whole genome shotgun (WGS) entry which is preliminary data.</text>
</comment>
<dbReference type="Proteomes" id="UP000778578">
    <property type="component" value="Unassembled WGS sequence"/>
</dbReference>